<dbReference type="InterPro" id="IPR036236">
    <property type="entry name" value="Znf_C2H2_sf"/>
</dbReference>
<dbReference type="AlphaFoldDB" id="A0AAV8XG66"/>
<reference evidence="1" key="1">
    <citation type="journal article" date="2023" name="Insect Mol. Biol.">
        <title>Genome sequencing provides insights into the evolution of gene families encoding plant cell wall-degrading enzymes in longhorned beetles.</title>
        <authorList>
            <person name="Shin N.R."/>
            <person name="Okamura Y."/>
            <person name="Kirsch R."/>
            <person name="Pauchet Y."/>
        </authorList>
    </citation>
    <scope>NUCLEOTIDE SEQUENCE</scope>
    <source>
        <strain evidence="1">AMC_N1</strain>
    </source>
</reference>
<evidence type="ECO:0008006" key="3">
    <source>
        <dbReference type="Google" id="ProtNLM"/>
    </source>
</evidence>
<comment type="caution">
    <text evidence="1">The sequence shown here is derived from an EMBL/GenBank/DDBJ whole genome shotgun (WGS) entry which is preliminary data.</text>
</comment>
<accession>A0AAV8XG66</accession>
<dbReference type="EMBL" id="JAPWTK010000593">
    <property type="protein sequence ID" value="KAJ8938001.1"/>
    <property type="molecule type" value="Genomic_DNA"/>
</dbReference>
<dbReference type="Proteomes" id="UP001162162">
    <property type="component" value="Unassembled WGS sequence"/>
</dbReference>
<evidence type="ECO:0000313" key="2">
    <source>
        <dbReference type="Proteomes" id="UP001162162"/>
    </source>
</evidence>
<gene>
    <name evidence="1" type="ORF">NQ318_015498</name>
</gene>
<feature type="non-terminal residue" evidence="1">
    <location>
        <position position="60"/>
    </location>
</feature>
<dbReference type="Gene3D" id="3.30.160.60">
    <property type="entry name" value="Classic Zinc Finger"/>
    <property type="match status" value="1"/>
</dbReference>
<organism evidence="1 2">
    <name type="scientific">Aromia moschata</name>
    <dbReference type="NCBI Taxonomy" id="1265417"/>
    <lineage>
        <taxon>Eukaryota</taxon>
        <taxon>Metazoa</taxon>
        <taxon>Ecdysozoa</taxon>
        <taxon>Arthropoda</taxon>
        <taxon>Hexapoda</taxon>
        <taxon>Insecta</taxon>
        <taxon>Pterygota</taxon>
        <taxon>Neoptera</taxon>
        <taxon>Endopterygota</taxon>
        <taxon>Coleoptera</taxon>
        <taxon>Polyphaga</taxon>
        <taxon>Cucujiformia</taxon>
        <taxon>Chrysomeloidea</taxon>
        <taxon>Cerambycidae</taxon>
        <taxon>Cerambycinae</taxon>
        <taxon>Callichromatini</taxon>
        <taxon>Aromia</taxon>
    </lineage>
</organism>
<dbReference type="SUPFAM" id="SSF57667">
    <property type="entry name" value="beta-beta-alpha zinc fingers"/>
    <property type="match status" value="1"/>
</dbReference>
<protein>
    <recommendedName>
        <fullName evidence="3">C2H2-type domain-containing protein</fullName>
    </recommendedName>
</protein>
<sequence length="60" mass="7064">MSDKHCYLCSYVTKREGDLSQHVLIHQNSPRIRTYDCSLCSYKSKQKGNLTKQMLIRIFP</sequence>
<proteinExistence type="predicted"/>
<keyword evidence="2" id="KW-1185">Reference proteome</keyword>
<name>A0AAV8XG66_9CUCU</name>
<evidence type="ECO:0000313" key="1">
    <source>
        <dbReference type="EMBL" id="KAJ8938001.1"/>
    </source>
</evidence>